<reference evidence="4" key="1">
    <citation type="journal article" date="2017" name="bioRxiv">
        <title>Comparative analysis of the genomes of Stylophora pistillata and Acropora digitifera provides evidence for extensive differences between species of corals.</title>
        <authorList>
            <person name="Voolstra C.R."/>
            <person name="Li Y."/>
            <person name="Liew Y.J."/>
            <person name="Baumgarten S."/>
            <person name="Zoccola D."/>
            <person name="Flot J.-F."/>
            <person name="Tambutte S."/>
            <person name="Allemand D."/>
            <person name="Aranda M."/>
        </authorList>
    </citation>
    <scope>NUCLEOTIDE SEQUENCE [LARGE SCALE GENOMIC DNA]</scope>
</reference>
<dbReference type="InterPro" id="IPR008042">
    <property type="entry name" value="Retrotrans_Pao"/>
</dbReference>
<keyword evidence="4" id="KW-1185">Reference proteome</keyword>
<evidence type="ECO:0000256" key="2">
    <source>
        <dbReference type="SAM" id="MobiDB-lite"/>
    </source>
</evidence>
<dbReference type="OrthoDB" id="5981923at2759"/>
<evidence type="ECO:0000313" key="4">
    <source>
        <dbReference type="Proteomes" id="UP000225706"/>
    </source>
</evidence>
<feature type="region of interest" description="Disordered" evidence="2">
    <location>
        <begin position="310"/>
        <end position="354"/>
    </location>
</feature>
<name>A0A2B4R772_STYPI</name>
<accession>A0A2B4R772</accession>
<dbReference type="Proteomes" id="UP000225706">
    <property type="component" value="Unassembled WGS sequence"/>
</dbReference>
<dbReference type="AlphaFoldDB" id="A0A2B4R772"/>
<proteinExistence type="predicted"/>
<feature type="coiled-coil region" evidence="1">
    <location>
        <begin position="203"/>
        <end position="237"/>
    </location>
</feature>
<evidence type="ECO:0000313" key="3">
    <source>
        <dbReference type="EMBL" id="PFX12669.1"/>
    </source>
</evidence>
<protein>
    <submittedName>
        <fullName evidence="3">Uncharacterized protein</fullName>
    </submittedName>
</protein>
<gene>
    <name evidence="3" type="ORF">AWC38_SpisGene23332</name>
</gene>
<dbReference type="PANTHER" id="PTHR47331:SF1">
    <property type="entry name" value="GAG-LIKE PROTEIN"/>
    <property type="match status" value="1"/>
</dbReference>
<dbReference type="EMBL" id="LSMT01001238">
    <property type="protein sequence ID" value="PFX12669.1"/>
    <property type="molecule type" value="Genomic_DNA"/>
</dbReference>
<dbReference type="Pfam" id="PF05380">
    <property type="entry name" value="Peptidase_A17"/>
    <property type="match status" value="1"/>
</dbReference>
<sequence length="696" mass="79843">MAPRVDVKTLTGKMNNAVGILMELTEEFESIFAIRPGLERLETVFNLVESKYRSVKRQQEVISDKLIEEGASSEDELVLMNRKLGDKVKADFLPIASKYAAYQSENSHPNFPDHTETSKTMSSAVEKMAIAMGSKPSSLERLTVPTWDGSRRTYQEWKREFRHYMTKYGQDKDEQLQRFRKAMPKDFFWTDQVKTCKDVDQAWEILQNEFENERKLMDELLAEMNNLKQVKRDFKSLTRCATTISVFVNVMKDSGCIVLEASEAPFFMSQLLSMLDQRDNTNFGREMQRAGKEENVSNLVTWLHREATLRSRGKRDNDNADEKERTHRGPTFRRTDNHAANNDRTPEQEACPLGSPDIASNAINYLAKVSQVEFPDAAQEPRDHMYVDDIAGSKSNSTEARKIKKEIDTILGKGKFQIKAWHSNCSEIDQSRVMIKALVAPLKKKSIPRLELLGCSALARMLVTCVKALELTKAQYWERFYWVDSTIVLYWVRTLPREFRPFVSTRVAEIQESNGADQIRYIKSNRNPADALTRGIHLNHLVKWSEGPSFLKLPEEKWPNFQDHTQVNAHVDDPEALKKKKVFQKEKKASKHYNAFAEVCPELNQPESEGSPILSHSLKTCSTYSKIRRTLAYVRRFIRNARKINPRSGPISVPELKAAEARLLKWSEFPVNKGTLDKKLVAKKGEDGLLSCAWSS</sequence>
<dbReference type="PANTHER" id="PTHR47331">
    <property type="entry name" value="PHD-TYPE DOMAIN-CONTAINING PROTEIN"/>
    <property type="match status" value="1"/>
</dbReference>
<comment type="caution">
    <text evidence="3">The sequence shown here is derived from an EMBL/GenBank/DDBJ whole genome shotgun (WGS) entry which is preliminary data.</text>
</comment>
<feature type="compositionally biased region" description="Basic and acidic residues" evidence="2">
    <location>
        <begin position="310"/>
        <end position="337"/>
    </location>
</feature>
<organism evidence="3 4">
    <name type="scientific">Stylophora pistillata</name>
    <name type="common">Smooth cauliflower coral</name>
    <dbReference type="NCBI Taxonomy" id="50429"/>
    <lineage>
        <taxon>Eukaryota</taxon>
        <taxon>Metazoa</taxon>
        <taxon>Cnidaria</taxon>
        <taxon>Anthozoa</taxon>
        <taxon>Hexacorallia</taxon>
        <taxon>Scleractinia</taxon>
        <taxon>Astrocoeniina</taxon>
        <taxon>Pocilloporidae</taxon>
        <taxon>Stylophora</taxon>
    </lineage>
</organism>
<keyword evidence="1" id="KW-0175">Coiled coil</keyword>
<evidence type="ECO:0000256" key="1">
    <source>
        <dbReference type="SAM" id="Coils"/>
    </source>
</evidence>